<dbReference type="Proteomes" id="UP000326671">
    <property type="component" value="Unassembled WGS sequence"/>
</dbReference>
<feature type="region of interest" description="Disordered" evidence="1">
    <location>
        <begin position="41"/>
        <end position="76"/>
    </location>
</feature>
<comment type="caution">
    <text evidence="2">The sequence shown here is derived from an EMBL/GenBank/DDBJ whole genome shotgun (WGS) entry which is preliminary data.</text>
</comment>
<sequence>MYPNDQSFYYDPYNQLDYDQSTPFSTEDFYYDERLFGPLFPSPGGRVGPPPGPPGFQGPGQGPQSAPPSAPPPSFVPAQTQVGAFAVDPGSIRGCLFRYTYVWLNNRQQFWFYPTFVGRTSVSGWRWTGFNWMFFGISLRQIQSFTCV</sequence>
<dbReference type="OrthoDB" id="2068061at2"/>
<feature type="compositionally biased region" description="Pro residues" evidence="1">
    <location>
        <begin position="65"/>
        <end position="75"/>
    </location>
</feature>
<proteinExistence type="predicted"/>
<keyword evidence="3" id="KW-1185">Reference proteome</keyword>
<organism evidence="2 3">
    <name type="scientific">Niallia endozanthoxylica</name>
    <dbReference type="NCBI Taxonomy" id="2036016"/>
    <lineage>
        <taxon>Bacteria</taxon>
        <taxon>Bacillati</taxon>
        <taxon>Bacillota</taxon>
        <taxon>Bacilli</taxon>
        <taxon>Bacillales</taxon>
        <taxon>Bacillaceae</taxon>
        <taxon>Niallia</taxon>
    </lineage>
</organism>
<gene>
    <name evidence="2" type="ORF">F4V44_12520</name>
</gene>
<accession>A0A5J5HT66</accession>
<dbReference type="RefSeq" id="WP_150440417.1">
    <property type="nucleotide sequence ID" value="NZ_VYKL01000018.1"/>
</dbReference>
<evidence type="ECO:0000256" key="1">
    <source>
        <dbReference type="SAM" id="MobiDB-lite"/>
    </source>
</evidence>
<dbReference type="EMBL" id="VYKL01000018">
    <property type="protein sequence ID" value="KAA9024016.1"/>
    <property type="molecule type" value="Genomic_DNA"/>
</dbReference>
<protein>
    <recommendedName>
        <fullName evidence="4">Transporter</fullName>
    </recommendedName>
</protein>
<evidence type="ECO:0008006" key="4">
    <source>
        <dbReference type="Google" id="ProtNLM"/>
    </source>
</evidence>
<dbReference type="AlphaFoldDB" id="A0A5J5HT66"/>
<reference evidence="2 3" key="1">
    <citation type="submission" date="2019-09" db="EMBL/GenBank/DDBJ databases">
        <title>Whole genome sequences of isolates from the Mars Exploration Rovers.</title>
        <authorList>
            <person name="Seuylemezian A."/>
            <person name="Vaishampayan P."/>
        </authorList>
    </citation>
    <scope>NUCLEOTIDE SEQUENCE [LARGE SCALE GENOMIC DNA]</scope>
    <source>
        <strain evidence="2 3">MER_TA_151</strain>
    </source>
</reference>
<name>A0A5J5HT66_9BACI</name>
<evidence type="ECO:0000313" key="2">
    <source>
        <dbReference type="EMBL" id="KAA9024016.1"/>
    </source>
</evidence>
<evidence type="ECO:0000313" key="3">
    <source>
        <dbReference type="Proteomes" id="UP000326671"/>
    </source>
</evidence>